<dbReference type="OrthoDB" id="9812094at2"/>
<feature type="transmembrane region" description="Helical" evidence="6">
    <location>
        <begin position="167"/>
        <end position="185"/>
    </location>
</feature>
<dbReference type="Proteomes" id="UP000199514">
    <property type="component" value="Unassembled WGS sequence"/>
</dbReference>
<evidence type="ECO:0000256" key="6">
    <source>
        <dbReference type="SAM" id="Phobius"/>
    </source>
</evidence>
<reference evidence="7 8" key="1">
    <citation type="submission" date="2016-10" db="EMBL/GenBank/DDBJ databases">
        <authorList>
            <person name="de Groot N.N."/>
        </authorList>
    </citation>
    <scope>NUCLEOTIDE SEQUENCE [LARGE SCALE GENOMIC DNA]</scope>
    <source>
        <strain evidence="7 8">DSM 6793</strain>
    </source>
</reference>
<evidence type="ECO:0000256" key="4">
    <source>
        <dbReference type="ARBA" id="ARBA00022989"/>
    </source>
</evidence>
<proteinExistence type="predicted"/>
<gene>
    <name evidence="7" type="ORF">SAMN05421780_106151</name>
</gene>
<feature type="transmembrane region" description="Helical" evidence="6">
    <location>
        <begin position="249"/>
        <end position="269"/>
    </location>
</feature>
<feature type="transmembrane region" description="Helical" evidence="6">
    <location>
        <begin position="125"/>
        <end position="147"/>
    </location>
</feature>
<keyword evidence="3 6" id="KW-0812">Transmembrane</keyword>
<dbReference type="AlphaFoldDB" id="A0A1I1JX73"/>
<dbReference type="NCBIfam" id="TIGR00374">
    <property type="entry name" value="flippase-like domain"/>
    <property type="match status" value="1"/>
</dbReference>
<keyword evidence="2" id="KW-1003">Cell membrane</keyword>
<dbReference type="GO" id="GO:0005886">
    <property type="term" value="C:plasma membrane"/>
    <property type="evidence" value="ECO:0007669"/>
    <property type="project" value="UniProtKB-SubCell"/>
</dbReference>
<evidence type="ECO:0000256" key="5">
    <source>
        <dbReference type="ARBA" id="ARBA00023136"/>
    </source>
</evidence>
<sequence>MKKVLQYVLPLALASLLLWYAYKDTDFAQMANDLRNANYAWLLLSLVPMVLSHWIRAERWRLLLQPLGYRPSAKNTFMAVLAGYFANLILPRMGEVTRCGLLNKNEDVPLDNSIGTVVVERIFDVILLLSVTALAFALEFTTLTNFFLAKIEQKNAMSAGQPSKLPLLLGLAAVGVVGLIGAWVLREKLLKIGLVVKVVDFLKGMWKGVVSVAQMEQKGLFLLYSALIWVGYYLTVWIAFKALPYTAELGLMPALVILVAGSFAMVAPVQGGLGAYHAMVSLTLVELYAQTKQGADTSALLMHTSQTVAMLVLGGISFVLAMAAARKRQNANTAQ</sequence>
<keyword evidence="4 6" id="KW-1133">Transmembrane helix</keyword>
<dbReference type="RefSeq" id="WP_091512553.1">
    <property type="nucleotide sequence ID" value="NZ_FOLE01000006.1"/>
</dbReference>
<feature type="transmembrane region" description="Helical" evidence="6">
    <location>
        <begin position="307"/>
        <end position="325"/>
    </location>
</feature>
<evidence type="ECO:0000256" key="2">
    <source>
        <dbReference type="ARBA" id="ARBA00022475"/>
    </source>
</evidence>
<evidence type="ECO:0000313" key="8">
    <source>
        <dbReference type="Proteomes" id="UP000199514"/>
    </source>
</evidence>
<dbReference type="EMBL" id="FOLE01000006">
    <property type="protein sequence ID" value="SFC53096.1"/>
    <property type="molecule type" value="Genomic_DNA"/>
</dbReference>
<comment type="subcellular location">
    <subcellularLocation>
        <location evidence="1">Cell membrane</location>
        <topology evidence="1">Multi-pass membrane protein</topology>
    </subcellularLocation>
</comment>
<protein>
    <recommendedName>
        <fullName evidence="9">Lysylphosphatidylglycerol synthase TM region</fullName>
    </recommendedName>
</protein>
<evidence type="ECO:0000256" key="1">
    <source>
        <dbReference type="ARBA" id="ARBA00004651"/>
    </source>
</evidence>
<keyword evidence="8" id="KW-1185">Reference proteome</keyword>
<evidence type="ECO:0008006" key="9">
    <source>
        <dbReference type="Google" id="ProtNLM"/>
    </source>
</evidence>
<feature type="transmembrane region" description="Helical" evidence="6">
    <location>
        <begin position="221"/>
        <end position="240"/>
    </location>
</feature>
<dbReference type="PANTHER" id="PTHR39087:SF2">
    <property type="entry name" value="UPF0104 MEMBRANE PROTEIN MJ1595"/>
    <property type="match status" value="1"/>
</dbReference>
<dbReference type="PANTHER" id="PTHR39087">
    <property type="entry name" value="UPF0104 MEMBRANE PROTEIN MJ1595"/>
    <property type="match status" value="1"/>
</dbReference>
<dbReference type="Pfam" id="PF03706">
    <property type="entry name" value="LPG_synthase_TM"/>
    <property type="match status" value="1"/>
</dbReference>
<name>A0A1I1JX73_9BACT</name>
<accession>A0A1I1JX73</accession>
<evidence type="ECO:0000313" key="7">
    <source>
        <dbReference type="EMBL" id="SFC53096.1"/>
    </source>
</evidence>
<feature type="transmembrane region" description="Helical" evidence="6">
    <location>
        <begin position="76"/>
        <end position="94"/>
    </location>
</feature>
<feature type="transmembrane region" description="Helical" evidence="6">
    <location>
        <begin position="39"/>
        <end position="55"/>
    </location>
</feature>
<organism evidence="7 8">
    <name type="scientific">Flexibacter flexilis DSM 6793</name>
    <dbReference type="NCBI Taxonomy" id="927664"/>
    <lineage>
        <taxon>Bacteria</taxon>
        <taxon>Pseudomonadati</taxon>
        <taxon>Bacteroidota</taxon>
        <taxon>Cytophagia</taxon>
        <taxon>Cytophagales</taxon>
        <taxon>Flexibacteraceae</taxon>
        <taxon>Flexibacter</taxon>
    </lineage>
</organism>
<dbReference type="STRING" id="927664.SAMN05421780_106151"/>
<keyword evidence="5 6" id="KW-0472">Membrane</keyword>
<evidence type="ECO:0000256" key="3">
    <source>
        <dbReference type="ARBA" id="ARBA00022692"/>
    </source>
</evidence>
<dbReference type="InterPro" id="IPR022791">
    <property type="entry name" value="L-PG_synthase/AglD"/>
</dbReference>